<protein>
    <recommendedName>
        <fullName evidence="2">PAS domain-containing protein</fullName>
    </recommendedName>
</protein>
<dbReference type="InterPro" id="IPR029016">
    <property type="entry name" value="GAF-like_dom_sf"/>
</dbReference>
<feature type="region of interest" description="Disordered" evidence="1">
    <location>
        <begin position="115"/>
        <end position="138"/>
    </location>
</feature>
<dbReference type="Gene3D" id="3.30.450.20">
    <property type="entry name" value="PAS domain"/>
    <property type="match status" value="1"/>
</dbReference>
<organism evidence="3 4">
    <name type="scientific">Euplotes crassus</name>
    <dbReference type="NCBI Taxonomy" id="5936"/>
    <lineage>
        <taxon>Eukaryota</taxon>
        <taxon>Sar</taxon>
        <taxon>Alveolata</taxon>
        <taxon>Ciliophora</taxon>
        <taxon>Intramacronucleata</taxon>
        <taxon>Spirotrichea</taxon>
        <taxon>Hypotrichia</taxon>
        <taxon>Euplotida</taxon>
        <taxon>Euplotidae</taxon>
        <taxon>Moneuplotes</taxon>
    </lineage>
</organism>
<dbReference type="PROSITE" id="PS50112">
    <property type="entry name" value="PAS"/>
    <property type="match status" value="1"/>
</dbReference>
<dbReference type="InterPro" id="IPR000014">
    <property type="entry name" value="PAS"/>
</dbReference>
<comment type="caution">
    <text evidence="3">The sequence shown here is derived from an EMBL/GenBank/DDBJ whole genome shotgun (WGS) entry which is preliminary data.</text>
</comment>
<proteinExistence type="predicted"/>
<dbReference type="Proteomes" id="UP001295684">
    <property type="component" value="Unassembled WGS sequence"/>
</dbReference>
<dbReference type="SUPFAM" id="SSF55781">
    <property type="entry name" value="GAF domain-like"/>
    <property type="match status" value="2"/>
</dbReference>
<feature type="compositionally biased region" description="Basic residues" evidence="1">
    <location>
        <begin position="117"/>
        <end position="129"/>
    </location>
</feature>
<name>A0AAD1XW30_EUPCR</name>
<dbReference type="InterPro" id="IPR003018">
    <property type="entry name" value="GAF"/>
</dbReference>
<keyword evidence="4" id="KW-1185">Reference proteome</keyword>
<dbReference type="EMBL" id="CAMPGE010022482">
    <property type="protein sequence ID" value="CAI2380518.1"/>
    <property type="molecule type" value="Genomic_DNA"/>
</dbReference>
<evidence type="ECO:0000313" key="4">
    <source>
        <dbReference type="Proteomes" id="UP001295684"/>
    </source>
</evidence>
<gene>
    <name evidence="3" type="ORF">ECRASSUSDP1_LOCUS21954</name>
</gene>
<dbReference type="Gene3D" id="3.30.450.40">
    <property type="match status" value="2"/>
</dbReference>
<accession>A0AAD1XW30</accession>
<evidence type="ECO:0000313" key="3">
    <source>
        <dbReference type="EMBL" id="CAI2380518.1"/>
    </source>
</evidence>
<feature type="region of interest" description="Disordered" evidence="1">
    <location>
        <begin position="56"/>
        <end position="75"/>
    </location>
</feature>
<feature type="domain" description="PAS" evidence="2">
    <location>
        <begin position="636"/>
        <end position="706"/>
    </location>
</feature>
<sequence>MQKNDFQEIKDIALQLKDDLNNPMPIEAIKIKVNDLVNQIEEIVEENIERHMRSKSSIFDSHSESNATSPNPSTIQVQKNTDPMIDLTNPEQVLLASILQGSKLGSKVVSIRDASRFRSKKRNRRRYRKAASNSGAMHPYKERLNEENKFDQTSIKAINKQLKPSMLARRNLPRMDLSVSHISEETRKRKIPPTYTSSTADLDQKMINCLKKYMISLSDCENDFEDFQDSDFAEVIAKEVLSKPDYRRFVMKNSSLEKDRFEDQMQNSIFLLLNGIMSSVGLLSLTKNISKSKELDEKIPKLVELLSWICEVEKCSLYLYNNEKGCLYTKATTGRALKQLEISIKSENHVVNSFVNGKNIIQNNLKEDKFKSKEGDMNSDIFIRNYLCVPINYADFSIGVIELVNKTKGCNFGDYDTTLLEKVSKKLANGLLQEEMSTHMKAEKARETILEQKLNKTNLQIYAPLFNNLYKVIEDTLGFEKAVLYLYDSRIKIFYDLSKFSEVSKSSTSGKEDPNLHGVVKIHSKRGFIGKIFSEGEILAANTTEEVNSMLEIEEKNISNIYPELNVIKQTIGIPIESSTEEKIIGILQLYNMKPKDAYNSCNAFLEKNKDSISGLSEYLSTLIQQSEKSKEVMHKNEVLEKMANSTNECLIYTNTQSIIQMASSSASILFGVSKEKLIGARINQILNKNNPEMTLMINNSIMQKEREFLVIENIWFNLAPAKPKNEDSSTERVKKDDSHCKRIRINLCCFKMTKTVYSLGYIFVIQPIISK</sequence>
<evidence type="ECO:0000259" key="2">
    <source>
        <dbReference type="PROSITE" id="PS50112"/>
    </source>
</evidence>
<reference evidence="3" key="1">
    <citation type="submission" date="2023-07" db="EMBL/GenBank/DDBJ databases">
        <authorList>
            <consortium name="AG Swart"/>
            <person name="Singh M."/>
            <person name="Singh A."/>
            <person name="Seah K."/>
            <person name="Emmerich C."/>
        </authorList>
    </citation>
    <scope>NUCLEOTIDE SEQUENCE</scope>
    <source>
        <strain evidence="3">DP1</strain>
    </source>
</reference>
<evidence type="ECO:0000256" key="1">
    <source>
        <dbReference type="SAM" id="MobiDB-lite"/>
    </source>
</evidence>
<dbReference type="Pfam" id="PF01590">
    <property type="entry name" value="GAF"/>
    <property type="match status" value="1"/>
</dbReference>
<dbReference type="AlphaFoldDB" id="A0AAD1XW30"/>